<protein>
    <submittedName>
        <fullName evidence="2">13002_t:CDS:1</fullName>
    </submittedName>
</protein>
<organism evidence="2 3">
    <name type="scientific">Funneliformis mosseae</name>
    <name type="common">Endomycorrhizal fungus</name>
    <name type="synonym">Glomus mosseae</name>
    <dbReference type="NCBI Taxonomy" id="27381"/>
    <lineage>
        <taxon>Eukaryota</taxon>
        <taxon>Fungi</taxon>
        <taxon>Fungi incertae sedis</taxon>
        <taxon>Mucoromycota</taxon>
        <taxon>Glomeromycotina</taxon>
        <taxon>Glomeromycetes</taxon>
        <taxon>Glomerales</taxon>
        <taxon>Glomeraceae</taxon>
        <taxon>Funneliformis</taxon>
    </lineage>
</organism>
<keyword evidence="3" id="KW-1185">Reference proteome</keyword>
<accession>A0A9N9NRS2</accession>
<feature type="compositionally biased region" description="Polar residues" evidence="1">
    <location>
        <begin position="36"/>
        <end position="61"/>
    </location>
</feature>
<dbReference type="EMBL" id="CAJVPP010027115">
    <property type="protein sequence ID" value="CAG8755055.1"/>
    <property type="molecule type" value="Genomic_DNA"/>
</dbReference>
<gene>
    <name evidence="2" type="ORF">FMOSSE_LOCUS16855</name>
</gene>
<evidence type="ECO:0000313" key="2">
    <source>
        <dbReference type="EMBL" id="CAG8755055.1"/>
    </source>
</evidence>
<name>A0A9N9NRS2_FUNMO</name>
<feature type="region of interest" description="Disordered" evidence="1">
    <location>
        <begin position="1"/>
        <end position="61"/>
    </location>
</feature>
<dbReference type="AlphaFoldDB" id="A0A9N9NRS2"/>
<evidence type="ECO:0000313" key="3">
    <source>
        <dbReference type="Proteomes" id="UP000789375"/>
    </source>
</evidence>
<reference evidence="2" key="1">
    <citation type="submission" date="2021-06" db="EMBL/GenBank/DDBJ databases">
        <authorList>
            <person name="Kallberg Y."/>
            <person name="Tangrot J."/>
            <person name="Rosling A."/>
        </authorList>
    </citation>
    <scope>NUCLEOTIDE SEQUENCE</scope>
    <source>
        <strain evidence="2">87-6 pot B 2015</strain>
    </source>
</reference>
<evidence type="ECO:0000256" key="1">
    <source>
        <dbReference type="SAM" id="MobiDB-lite"/>
    </source>
</evidence>
<dbReference type="Proteomes" id="UP000789375">
    <property type="component" value="Unassembled WGS sequence"/>
</dbReference>
<comment type="caution">
    <text evidence="2">The sequence shown here is derived from an EMBL/GenBank/DDBJ whole genome shotgun (WGS) entry which is preliminary data.</text>
</comment>
<sequence>FSYDADLFGSSKPNEQKQQDNDNWISSLDPKMPSKVQPQNGSDTFLRLMSQQVDKGNTFNN</sequence>
<feature type="non-terminal residue" evidence="2">
    <location>
        <position position="61"/>
    </location>
</feature>
<proteinExistence type="predicted"/>